<evidence type="ECO:0000256" key="3">
    <source>
        <dbReference type="ARBA" id="ARBA00022737"/>
    </source>
</evidence>
<keyword evidence="5" id="KW-0812">Transmembrane</keyword>
<evidence type="ECO:0000313" key="9">
    <source>
        <dbReference type="Proteomes" id="UP001331515"/>
    </source>
</evidence>
<feature type="signal peptide" evidence="6">
    <location>
        <begin position="1"/>
        <end position="19"/>
    </location>
</feature>
<evidence type="ECO:0000256" key="5">
    <source>
        <dbReference type="SAM" id="Phobius"/>
    </source>
</evidence>
<evidence type="ECO:0000256" key="4">
    <source>
        <dbReference type="SAM" id="MobiDB-lite"/>
    </source>
</evidence>
<protein>
    <recommendedName>
        <fullName evidence="7">LRRCT domain-containing protein</fullName>
    </recommendedName>
</protein>
<feature type="region of interest" description="Disordered" evidence="4">
    <location>
        <begin position="304"/>
        <end position="425"/>
    </location>
</feature>
<dbReference type="InterPro" id="IPR003591">
    <property type="entry name" value="Leu-rich_rpt_typical-subtyp"/>
</dbReference>
<sequence length="654" mass="71134">MHIFLIFLLFVLLVAKVTAVPGCQGGRDKDHRTKENCTAAGFTGVPAGLEPATKVLLFPQNLFSSLSWSSFQIFTEIYEIDLTGNKVPELTPSSAPILPSLSVLRLGSNRLTSFPDGSFSACPALTELYLEGNAVVSLSDNTFSGLSKLEILDLSSNRIQVLPQLMLQPLAGIETLYIENNTVLTMPDDWFSPKEEVPYLFLSANPWACSCSLGYLRRYLDEYEFNVYVRNGPIITTDALSVVCDSPPRHKATAVLDLEESELCPLDYSYTPIHTATTAFPPTPPTPPSPLTPTFVEVTEWSDHLGSGVRGDGQSGPQPTLPTSRPSTESPANITPTNAQTDPLTTAKTTTTKATITTPMATTTTPMATTTTPMATTTTPMATTTTPMATTTTPMATTTTPMATTTTPMATTTTPMVTTTTPMATTTAGDDSVTGRFRSVRGAGVFCFWLFVGCFLLCLAAAAAILATVARMVFWYRRVYKPISAALTRRREGVRLLTREGRDEGSAVYRSVLYVHREGGVEEERGETEGVYRNTMYRVMSKEEEVGGRKVMEECQVSGEERGRSMGEERGRRMGDSRKRYSVILREEAGGEGGEGVPGPGSERPVLRVHLRILQNVDGDAPGGNWEGKCARPILSSRRDNSLLPGRTRYRTSS</sequence>
<keyword evidence="2 6" id="KW-0732">Signal</keyword>
<name>A0AAN8C0U0_CHAGU</name>
<dbReference type="Gene3D" id="3.80.10.10">
    <property type="entry name" value="Ribonuclease Inhibitor"/>
    <property type="match status" value="1"/>
</dbReference>
<dbReference type="EMBL" id="JAURVH010001535">
    <property type="protein sequence ID" value="KAK5893053.1"/>
    <property type="molecule type" value="Genomic_DNA"/>
</dbReference>
<evidence type="ECO:0000256" key="2">
    <source>
        <dbReference type="ARBA" id="ARBA00022729"/>
    </source>
</evidence>
<dbReference type="Pfam" id="PF13855">
    <property type="entry name" value="LRR_8"/>
    <property type="match status" value="1"/>
</dbReference>
<dbReference type="SMART" id="SM00082">
    <property type="entry name" value="LRRCT"/>
    <property type="match status" value="1"/>
</dbReference>
<accession>A0AAN8C0U0</accession>
<comment type="caution">
    <text evidence="8">The sequence shown here is derived from an EMBL/GenBank/DDBJ whole genome shotgun (WGS) entry which is preliminary data.</text>
</comment>
<reference evidence="8 9" key="1">
    <citation type="journal article" date="2023" name="Mol. Biol. Evol.">
        <title>Genomics of Secondarily Temperate Adaptation in the Only Non-Antarctic Icefish.</title>
        <authorList>
            <person name="Rivera-Colon A.G."/>
            <person name="Rayamajhi N."/>
            <person name="Minhas B.F."/>
            <person name="Madrigal G."/>
            <person name="Bilyk K.T."/>
            <person name="Yoon V."/>
            <person name="Hune M."/>
            <person name="Gregory S."/>
            <person name="Cheng C.H.C."/>
            <person name="Catchen J.M."/>
        </authorList>
    </citation>
    <scope>NUCLEOTIDE SEQUENCE [LARGE SCALE GENOMIC DNA]</scope>
    <source>
        <tissue evidence="8">White muscle</tissue>
    </source>
</reference>
<keyword evidence="5" id="KW-0472">Membrane</keyword>
<dbReference type="InterPro" id="IPR032675">
    <property type="entry name" value="LRR_dom_sf"/>
</dbReference>
<dbReference type="AlphaFoldDB" id="A0AAN8C0U0"/>
<evidence type="ECO:0000256" key="6">
    <source>
        <dbReference type="SAM" id="SignalP"/>
    </source>
</evidence>
<organism evidence="8 9">
    <name type="scientific">Champsocephalus gunnari</name>
    <name type="common">Mackerel icefish</name>
    <dbReference type="NCBI Taxonomy" id="52237"/>
    <lineage>
        <taxon>Eukaryota</taxon>
        <taxon>Metazoa</taxon>
        <taxon>Chordata</taxon>
        <taxon>Craniata</taxon>
        <taxon>Vertebrata</taxon>
        <taxon>Euteleostomi</taxon>
        <taxon>Actinopterygii</taxon>
        <taxon>Neopterygii</taxon>
        <taxon>Teleostei</taxon>
        <taxon>Neoteleostei</taxon>
        <taxon>Acanthomorphata</taxon>
        <taxon>Eupercaria</taxon>
        <taxon>Perciformes</taxon>
        <taxon>Notothenioidei</taxon>
        <taxon>Channichthyidae</taxon>
        <taxon>Champsocephalus</taxon>
    </lineage>
</organism>
<feature type="transmembrane region" description="Helical" evidence="5">
    <location>
        <begin position="448"/>
        <end position="474"/>
    </location>
</feature>
<keyword evidence="5" id="KW-1133">Transmembrane helix</keyword>
<feature type="region of interest" description="Disordered" evidence="4">
    <location>
        <begin position="618"/>
        <end position="654"/>
    </location>
</feature>
<dbReference type="SUPFAM" id="SSF52058">
    <property type="entry name" value="L domain-like"/>
    <property type="match status" value="1"/>
</dbReference>
<evidence type="ECO:0000256" key="1">
    <source>
        <dbReference type="ARBA" id="ARBA00022614"/>
    </source>
</evidence>
<dbReference type="Proteomes" id="UP001331515">
    <property type="component" value="Unassembled WGS sequence"/>
</dbReference>
<dbReference type="PANTHER" id="PTHR24366">
    <property type="entry name" value="IG(IMMUNOGLOBULIN) AND LRR(LEUCINE RICH REPEAT) DOMAINS"/>
    <property type="match status" value="1"/>
</dbReference>
<evidence type="ECO:0000313" key="8">
    <source>
        <dbReference type="EMBL" id="KAK5893053.1"/>
    </source>
</evidence>
<dbReference type="PANTHER" id="PTHR24366:SF158">
    <property type="entry name" value="PLATELET GLYCOPROTEIN IB ALPHA CHAIN-LIKE-RELATED"/>
    <property type="match status" value="1"/>
</dbReference>
<proteinExistence type="predicted"/>
<feature type="region of interest" description="Disordered" evidence="4">
    <location>
        <begin position="557"/>
        <end position="581"/>
    </location>
</feature>
<gene>
    <name evidence="8" type="ORF">CgunFtcFv8_005963</name>
</gene>
<dbReference type="PROSITE" id="PS51450">
    <property type="entry name" value="LRR"/>
    <property type="match status" value="1"/>
</dbReference>
<dbReference type="SMART" id="SM00369">
    <property type="entry name" value="LRR_TYP"/>
    <property type="match status" value="4"/>
</dbReference>
<dbReference type="SMART" id="SM00364">
    <property type="entry name" value="LRR_BAC"/>
    <property type="match status" value="3"/>
</dbReference>
<dbReference type="InterPro" id="IPR000483">
    <property type="entry name" value="Cys-rich_flank_reg_C"/>
</dbReference>
<feature type="compositionally biased region" description="Polar residues" evidence="4">
    <location>
        <begin position="315"/>
        <end position="344"/>
    </location>
</feature>
<feature type="domain" description="LRRCT" evidence="7">
    <location>
        <begin position="205"/>
        <end position="265"/>
    </location>
</feature>
<feature type="compositionally biased region" description="Low complexity" evidence="4">
    <location>
        <begin position="345"/>
        <end position="425"/>
    </location>
</feature>
<keyword evidence="1" id="KW-0433">Leucine-rich repeat</keyword>
<keyword evidence="3" id="KW-0677">Repeat</keyword>
<feature type="chain" id="PRO_5042854505" description="LRRCT domain-containing protein" evidence="6">
    <location>
        <begin position="20"/>
        <end position="654"/>
    </location>
</feature>
<dbReference type="InterPro" id="IPR001611">
    <property type="entry name" value="Leu-rich_rpt"/>
</dbReference>
<keyword evidence="9" id="KW-1185">Reference proteome</keyword>
<evidence type="ECO:0000259" key="7">
    <source>
        <dbReference type="SMART" id="SM00082"/>
    </source>
</evidence>